<keyword evidence="1" id="KW-0482">Metalloprotease</keyword>
<dbReference type="PANTHER" id="PTHR10443">
    <property type="entry name" value="MICROSOMAL DIPEPTIDASE"/>
    <property type="match status" value="1"/>
</dbReference>
<proteinExistence type="inferred from homology"/>
<organism evidence="3 4">
    <name type="scientific">Amphibalanus amphitrite</name>
    <name type="common">Striped barnacle</name>
    <name type="synonym">Balanus amphitrite</name>
    <dbReference type="NCBI Taxonomy" id="1232801"/>
    <lineage>
        <taxon>Eukaryota</taxon>
        <taxon>Metazoa</taxon>
        <taxon>Ecdysozoa</taxon>
        <taxon>Arthropoda</taxon>
        <taxon>Crustacea</taxon>
        <taxon>Multicrustacea</taxon>
        <taxon>Cirripedia</taxon>
        <taxon>Thoracica</taxon>
        <taxon>Thoracicalcarea</taxon>
        <taxon>Balanomorpha</taxon>
        <taxon>Balanoidea</taxon>
        <taxon>Balanidae</taxon>
        <taxon>Amphibalaninae</taxon>
        <taxon>Amphibalanus</taxon>
    </lineage>
</organism>
<dbReference type="GO" id="GO:0046872">
    <property type="term" value="F:metal ion binding"/>
    <property type="evidence" value="ECO:0007669"/>
    <property type="project" value="UniProtKB-UniRule"/>
</dbReference>
<gene>
    <name evidence="3" type="primary">DPEP1_1</name>
    <name evidence="3" type="ORF">FJT64_000871</name>
</gene>
<dbReference type="PANTHER" id="PTHR10443:SF12">
    <property type="entry name" value="DIPEPTIDASE"/>
    <property type="match status" value="1"/>
</dbReference>
<protein>
    <recommendedName>
        <fullName evidence="1">Dipeptidase</fullName>
        <ecNumber evidence="1">3.4.13.19</ecNumber>
    </recommendedName>
</protein>
<dbReference type="OrthoDB" id="445695at2759"/>
<dbReference type="InterPro" id="IPR032466">
    <property type="entry name" value="Metal_Hydrolase"/>
</dbReference>
<keyword evidence="1" id="KW-0378">Hydrolase</keyword>
<dbReference type="EMBL" id="VIIS01001742">
    <property type="protein sequence ID" value="KAF0293540.1"/>
    <property type="molecule type" value="Genomic_DNA"/>
</dbReference>
<keyword evidence="1" id="KW-0479">Metal-binding</keyword>
<comment type="caution">
    <text evidence="3">The sequence shown here is derived from an EMBL/GenBank/DDBJ whole genome shotgun (WGS) entry which is preliminary data.</text>
</comment>
<evidence type="ECO:0000256" key="2">
    <source>
        <dbReference type="SAM" id="MobiDB-lite"/>
    </source>
</evidence>
<dbReference type="SUPFAM" id="SSF51556">
    <property type="entry name" value="Metallo-dependent hydrolases"/>
    <property type="match status" value="2"/>
</dbReference>
<keyword evidence="1" id="KW-0325">Glycoprotein</keyword>
<dbReference type="AlphaFoldDB" id="A0A6A4VQ45"/>
<dbReference type="EC" id="3.4.13.19" evidence="1"/>
<dbReference type="Proteomes" id="UP000440578">
    <property type="component" value="Unassembled WGS sequence"/>
</dbReference>
<accession>A0A6A4VQ45</accession>
<reference evidence="3 4" key="1">
    <citation type="submission" date="2019-07" db="EMBL/GenBank/DDBJ databases">
        <title>Draft genome assembly of a fouling barnacle, Amphibalanus amphitrite (Darwin, 1854): The first reference genome for Thecostraca.</title>
        <authorList>
            <person name="Kim W."/>
        </authorList>
    </citation>
    <scope>NUCLEOTIDE SEQUENCE [LARGE SCALE GENOMIC DNA]</scope>
    <source>
        <strain evidence="3">SNU_AA5</strain>
        <tissue evidence="3">Soma without cirri and trophi</tissue>
    </source>
</reference>
<evidence type="ECO:0000256" key="1">
    <source>
        <dbReference type="RuleBase" id="RU341113"/>
    </source>
</evidence>
<dbReference type="GO" id="GO:0006508">
    <property type="term" value="P:proteolysis"/>
    <property type="evidence" value="ECO:0007669"/>
    <property type="project" value="UniProtKB-KW"/>
</dbReference>
<name>A0A6A4VQ45_AMPAM</name>
<comment type="subunit">
    <text evidence="1">Homodimer; disulfide-linked.</text>
</comment>
<feature type="compositionally biased region" description="Polar residues" evidence="2">
    <location>
        <begin position="70"/>
        <end position="79"/>
    </location>
</feature>
<dbReference type="CDD" id="cd01301">
    <property type="entry name" value="rDP_like"/>
    <property type="match status" value="1"/>
</dbReference>
<keyword evidence="1" id="KW-0449">Lipoprotein</keyword>
<keyword evidence="1" id="KW-1015">Disulfide bond</keyword>
<dbReference type="GO" id="GO:0098552">
    <property type="term" value="C:side of membrane"/>
    <property type="evidence" value="ECO:0007669"/>
    <property type="project" value="UniProtKB-KW"/>
</dbReference>
<comment type="subcellular location">
    <subcellularLocation>
        <location evidence="1">Membrane</location>
        <topology evidence="1">Lipid-anchor</topology>
        <topology evidence="1">GPI-anchor</topology>
    </subcellularLocation>
</comment>
<evidence type="ECO:0000313" key="4">
    <source>
        <dbReference type="Proteomes" id="UP000440578"/>
    </source>
</evidence>
<dbReference type="GO" id="GO:0070573">
    <property type="term" value="F:metallodipeptidase activity"/>
    <property type="evidence" value="ECO:0007669"/>
    <property type="project" value="InterPro"/>
</dbReference>
<comment type="catalytic activity">
    <reaction evidence="1">
        <text>an L-aminoacyl-L-amino acid + H2O = 2 an L-alpha-amino acid</text>
        <dbReference type="Rhea" id="RHEA:48940"/>
        <dbReference type="ChEBI" id="CHEBI:15377"/>
        <dbReference type="ChEBI" id="CHEBI:59869"/>
        <dbReference type="ChEBI" id="CHEBI:77460"/>
        <dbReference type="EC" id="3.4.13.19"/>
    </reaction>
</comment>
<keyword evidence="1" id="KW-0224">Dipeptidase</keyword>
<dbReference type="InterPro" id="IPR008257">
    <property type="entry name" value="Pept_M19"/>
</dbReference>
<sequence length="365" mass="39990">MSVPSFQFWSIYVPCGAQYLDAVQIALEQIDTVRRMVQRYPSHTALATSADVSAHTDSGQLSELPCPDDISSQSAGQTGRHSRRLGFGGAPLTLTVLPIPAEILEIHKGGRMASLLGVEGGHAIASSLSVLRSFHDLGARYLTLTHTCSTPWSEYSEVPSLQQRGLTEFGESVVREMNRLGMVVDLSHTSTQTMRDVLAVSRAPVMFSHSSAHALCNISRNVPDAILKQLALHGGIVMVSFYNRFLTCGKNATIHDVIAHIEHIRRVAGVDHIGLGAGYDGIDLVPEGLEDPSKYPHLVAELLGRPGWSEADVRKVVGLNFLRVLRKVEQTRDHLSAKKPISLEPLPDIDEDYINNNCTYDLREN</sequence>
<feature type="region of interest" description="Disordered" evidence="2">
    <location>
        <begin position="57"/>
        <end position="84"/>
    </location>
</feature>
<keyword evidence="1" id="KW-0472">Membrane</keyword>
<keyword evidence="4" id="KW-1185">Reference proteome</keyword>
<keyword evidence="1" id="KW-0336">GPI-anchor</keyword>
<dbReference type="PROSITE" id="PS51365">
    <property type="entry name" value="RENAL_DIPEPTIDASE_2"/>
    <property type="match status" value="1"/>
</dbReference>
<comment type="similarity">
    <text evidence="1">Belongs to the metallo-dependent hydrolases superfamily. Peptidase M19 family.</text>
</comment>
<evidence type="ECO:0000313" key="3">
    <source>
        <dbReference type="EMBL" id="KAF0293540.1"/>
    </source>
</evidence>
<dbReference type="Pfam" id="PF01244">
    <property type="entry name" value="Peptidase_M19"/>
    <property type="match status" value="2"/>
</dbReference>
<dbReference type="Gene3D" id="3.20.20.140">
    <property type="entry name" value="Metal-dependent hydrolases"/>
    <property type="match status" value="1"/>
</dbReference>
<comment type="cofactor">
    <cofactor evidence="1">
        <name>Zn(2+)</name>
        <dbReference type="ChEBI" id="CHEBI:29105"/>
    </cofactor>
</comment>
<keyword evidence="1" id="KW-0862">Zinc</keyword>
<keyword evidence="1" id="KW-0645">Protease</keyword>